<name>X1J3T7_9ZZZZ</name>
<sequence>METERTAKCLAKLDRMNKTLRHEEPDRVPVSDFFWGSFLKRWREDLGLPTDTDIYAYYDLDWIFTTPNMDPHIKQFEILKETDKEVVVRTGFEAVLCKKFVSPMPQFVSYETDTIEKAEAFEFDDAWDDRRFFSGG</sequence>
<feature type="non-terminal residue" evidence="1">
    <location>
        <position position="136"/>
    </location>
</feature>
<evidence type="ECO:0000313" key="1">
    <source>
        <dbReference type="EMBL" id="GAH64443.1"/>
    </source>
</evidence>
<gene>
    <name evidence="1" type="ORF">S03H2_50333</name>
</gene>
<organism evidence="1">
    <name type="scientific">marine sediment metagenome</name>
    <dbReference type="NCBI Taxonomy" id="412755"/>
    <lineage>
        <taxon>unclassified sequences</taxon>
        <taxon>metagenomes</taxon>
        <taxon>ecological metagenomes</taxon>
    </lineage>
</organism>
<proteinExistence type="predicted"/>
<accession>X1J3T7</accession>
<dbReference type="EMBL" id="BARU01031859">
    <property type="protein sequence ID" value="GAH64443.1"/>
    <property type="molecule type" value="Genomic_DNA"/>
</dbReference>
<protein>
    <submittedName>
        <fullName evidence="1">Uncharacterized protein</fullName>
    </submittedName>
</protein>
<reference evidence="1" key="1">
    <citation type="journal article" date="2014" name="Front. Microbiol.">
        <title>High frequency of phylogenetically diverse reductive dehalogenase-homologous genes in deep subseafloor sedimentary metagenomes.</title>
        <authorList>
            <person name="Kawai M."/>
            <person name="Futagami T."/>
            <person name="Toyoda A."/>
            <person name="Takaki Y."/>
            <person name="Nishi S."/>
            <person name="Hori S."/>
            <person name="Arai W."/>
            <person name="Tsubouchi T."/>
            <person name="Morono Y."/>
            <person name="Uchiyama I."/>
            <person name="Ito T."/>
            <person name="Fujiyama A."/>
            <person name="Inagaki F."/>
            <person name="Takami H."/>
        </authorList>
    </citation>
    <scope>NUCLEOTIDE SEQUENCE</scope>
    <source>
        <strain evidence="1">Expedition CK06-06</strain>
    </source>
</reference>
<dbReference type="AlphaFoldDB" id="X1J3T7"/>
<comment type="caution">
    <text evidence="1">The sequence shown here is derived from an EMBL/GenBank/DDBJ whole genome shotgun (WGS) entry which is preliminary data.</text>
</comment>